<dbReference type="InterPro" id="IPR005828">
    <property type="entry name" value="MFS_sugar_transport-like"/>
</dbReference>
<protein>
    <submittedName>
        <fullName evidence="5">Organic cation transporter protein</fullName>
    </submittedName>
</protein>
<comment type="subcellular location">
    <subcellularLocation>
        <location evidence="1">Membrane</location>
        <topology evidence="1">Multi-pass membrane protein</topology>
    </subcellularLocation>
</comment>
<accession>A0A0P5JYJ6</accession>
<dbReference type="InterPro" id="IPR020846">
    <property type="entry name" value="MFS_dom"/>
</dbReference>
<evidence type="ECO:0000256" key="2">
    <source>
        <dbReference type="ARBA" id="ARBA00022692"/>
    </source>
</evidence>
<sequence>MDLDDVLHHAGDWDRYQHLLLWLVCLPACIPCGFAAFNQVFMDRMPEHWCKVPTLISAEWTAEDRKAASIPKLGTLYSQCLMYDLNYTDILLENGGNKSLDEAAITSCTDGWEYDKVDVPSSIVIDFELVCSKSLYPTLGLSALNVGGLVGVLLFGYLNDRIGRKKNYFLCLTVEIVFGIATAFAPNVTWWIIFRFFVGLTIPAILHIPFVICLEAVAPSKRTLVSFYSNMFYVVGLMGFSGLAYSTTQWRVIALSTSVPFVLYFLYIIFLPESMRWLLSQGRVKEVVEMLNKIASINRRYIPEEILQKFTETMEHQRDQADCLRNGKRANLRDLLQTPNMRMKTLIISLSWVVNETTYVGLSYYGPSMGSDPYLSFFLSSVVEIPGYIFCLLLMDRWGRRMTLCSCMILSGVAAISTALLPTDAEMLTLILYLIAKCTIAGGTMIIFQFGGELYPTEVRGVGIGLASFLGGIGLTLIPFINYLGKQWLVLPIVTMGAFSIAGGIVTLKLPETLGAKLPQTLEEGEDFGKDFKGWAHTIQQISRILPKSLRCREKQQEVVNLEQTGSHPNSPCIVPCEHVQDQEL</sequence>
<organism evidence="5">
    <name type="scientific">Daphnia magna</name>
    <dbReference type="NCBI Taxonomy" id="35525"/>
    <lineage>
        <taxon>Eukaryota</taxon>
        <taxon>Metazoa</taxon>
        <taxon>Ecdysozoa</taxon>
        <taxon>Arthropoda</taxon>
        <taxon>Crustacea</taxon>
        <taxon>Branchiopoda</taxon>
        <taxon>Diplostraca</taxon>
        <taxon>Cladocera</taxon>
        <taxon>Anomopoda</taxon>
        <taxon>Daphniidae</taxon>
        <taxon>Daphnia</taxon>
    </lineage>
</organism>
<dbReference type="AlphaFoldDB" id="A0A0P5JYJ6"/>
<dbReference type="CDD" id="cd17317">
    <property type="entry name" value="MFS_SLC22"/>
    <property type="match status" value="1"/>
</dbReference>
<dbReference type="SUPFAM" id="SSF103473">
    <property type="entry name" value="MFS general substrate transporter"/>
    <property type="match status" value="1"/>
</dbReference>
<keyword evidence="2" id="KW-0812">Transmembrane</keyword>
<evidence type="ECO:0000256" key="3">
    <source>
        <dbReference type="ARBA" id="ARBA00022989"/>
    </source>
</evidence>
<evidence type="ECO:0000256" key="4">
    <source>
        <dbReference type="ARBA" id="ARBA00023136"/>
    </source>
</evidence>
<dbReference type="InterPro" id="IPR036259">
    <property type="entry name" value="MFS_trans_sf"/>
</dbReference>
<reference evidence="5" key="1">
    <citation type="submission" date="2015-10" db="EMBL/GenBank/DDBJ databases">
        <title>EvidentialGene: Evidence-directed Construction of Complete mRNA Transcriptomes without Genomes.</title>
        <authorList>
            <person name="Gilbert D.G."/>
        </authorList>
    </citation>
    <scope>NUCLEOTIDE SEQUENCE</scope>
</reference>
<evidence type="ECO:0000256" key="1">
    <source>
        <dbReference type="ARBA" id="ARBA00004141"/>
    </source>
</evidence>
<dbReference type="GO" id="GO:0022857">
    <property type="term" value="F:transmembrane transporter activity"/>
    <property type="evidence" value="ECO:0007669"/>
    <property type="project" value="InterPro"/>
</dbReference>
<evidence type="ECO:0000313" key="5">
    <source>
        <dbReference type="EMBL" id="JAL58041.1"/>
    </source>
</evidence>
<name>A0A0P5JYJ6_9CRUS</name>
<dbReference type="OrthoDB" id="10051180at2759"/>
<proteinExistence type="predicted"/>
<dbReference type="PANTHER" id="PTHR24064">
    <property type="entry name" value="SOLUTE CARRIER FAMILY 22 MEMBER"/>
    <property type="match status" value="1"/>
</dbReference>
<keyword evidence="4" id="KW-0472">Membrane</keyword>
<dbReference type="Gene3D" id="1.20.1250.20">
    <property type="entry name" value="MFS general substrate transporter like domains"/>
    <property type="match status" value="1"/>
</dbReference>
<dbReference type="EMBL" id="GDIQ01093685">
    <property type="protein sequence ID" value="JAL58041.1"/>
    <property type="molecule type" value="Transcribed_RNA"/>
</dbReference>
<dbReference type="GO" id="GO:0016020">
    <property type="term" value="C:membrane"/>
    <property type="evidence" value="ECO:0007669"/>
    <property type="project" value="UniProtKB-SubCell"/>
</dbReference>
<dbReference type="Pfam" id="PF00083">
    <property type="entry name" value="Sugar_tr"/>
    <property type="match status" value="1"/>
</dbReference>
<keyword evidence="3" id="KW-1133">Transmembrane helix</keyword>
<dbReference type="PROSITE" id="PS50850">
    <property type="entry name" value="MFS"/>
    <property type="match status" value="1"/>
</dbReference>